<evidence type="ECO:0000313" key="1">
    <source>
        <dbReference type="EMBL" id="EDO00727.1"/>
    </source>
</evidence>
<evidence type="ECO:0000313" key="2">
    <source>
        <dbReference type="Proteomes" id="UP000001312"/>
    </source>
</evidence>
<dbReference type="AlphaFoldDB" id="A7ED11"/>
<dbReference type="RefSeq" id="XP_001595112.1">
    <property type="nucleotide sequence ID" value="XM_001595062.1"/>
</dbReference>
<proteinExistence type="predicted"/>
<sequence length="136" mass="15327">MTNSDQKRISVHLLGISVEYEVASMLWLQEKKEENIPHNKSSFFSKEWHADIDYLMTMGGKVDNHTLFALLEEIPGYIPFFGALASDTRGKGTANVGEDVAASQIGIRYQNRHRTVQCRTLTMIPVGTPSLPKKFE</sequence>
<organism evidence="1 2">
    <name type="scientific">Sclerotinia sclerotiorum (strain ATCC 18683 / 1980 / Ss-1)</name>
    <name type="common">White mold</name>
    <name type="synonym">Whetzelinia sclerotiorum</name>
    <dbReference type="NCBI Taxonomy" id="665079"/>
    <lineage>
        <taxon>Eukaryota</taxon>
        <taxon>Fungi</taxon>
        <taxon>Dikarya</taxon>
        <taxon>Ascomycota</taxon>
        <taxon>Pezizomycotina</taxon>
        <taxon>Leotiomycetes</taxon>
        <taxon>Helotiales</taxon>
        <taxon>Sclerotiniaceae</taxon>
        <taxon>Sclerotinia</taxon>
    </lineage>
</organism>
<gene>
    <name evidence="1" type="ORF">SS1G_03200</name>
</gene>
<dbReference type="GeneID" id="5491627"/>
<protein>
    <submittedName>
        <fullName evidence="1">Uncharacterized protein</fullName>
    </submittedName>
</protein>
<accession>A7ED11</accession>
<dbReference type="HOGENOM" id="CLU_1876672_0_0_1"/>
<dbReference type="Proteomes" id="UP000001312">
    <property type="component" value="Unassembled WGS sequence"/>
</dbReference>
<dbReference type="EMBL" id="CH476624">
    <property type="protein sequence ID" value="EDO00727.1"/>
    <property type="molecule type" value="Genomic_DNA"/>
</dbReference>
<dbReference type="InParanoid" id="A7ED11"/>
<dbReference type="KEGG" id="ssl:SS1G_03200"/>
<reference evidence="2" key="1">
    <citation type="journal article" date="2011" name="PLoS Genet.">
        <title>Genomic analysis of the necrotrophic fungal pathogens Sclerotinia sclerotiorum and Botrytis cinerea.</title>
        <authorList>
            <person name="Amselem J."/>
            <person name="Cuomo C.A."/>
            <person name="van Kan J.A."/>
            <person name="Viaud M."/>
            <person name="Benito E.P."/>
            <person name="Couloux A."/>
            <person name="Coutinho P.M."/>
            <person name="de Vries R.P."/>
            <person name="Dyer P.S."/>
            <person name="Fillinger S."/>
            <person name="Fournier E."/>
            <person name="Gout L."/>
            <person name="Hahn M."/>
            <person name="Kohn L."/>
            <person name="Lapalu N."/>
            <person name="Plummer K.M."/>
            <person name="Pradier J.M."/>
            <person name="Quevillon E."/>
            <person name="Sharon A."/>
            <person name="Simon A."/>
            <person name="ten Have A."/>
            <person name="Tudzynski B."/>
            <person name="Tudzynski P."/>
            <person name="Wincker P."/>
            <person name="Andrew M."/>
            <person name="Anthouard V."/>
            <person name="Beever R.E."/>
            <person name="Beffa R."/>
            <person name="Benoit I."/>
            <person name="Bouzid O."/>
            <person name="Brault B."/>
            <person name="Chen Z."/>
            <person name="Choquer M."/>
            <person name="Collemare J."/>
            <person name="Cotton P."/>
            <person name="Danchin E.G."/>
            <person name="Da Silva C."/>
            <person name="Gautier A."/>
            <person name="Giraud C."/>
            <person name="Giraud T."/>
            <person name="Gonzalez C."/>
            <person name="Grossetete S."/>
            <person name="Guldener U."/>
            <person name="Henrissat B."/>
            <person name="Howlett B.J."/>
            <person name="Kodira C."/>
            <person name="Kretschmer M."/>
            <person name="Lappartient A."/>
            <person name="Leroch M."/>
            <person name="Levis C."/>
            <person name="Mauceli E."/>
            <person name="Neuveglise C."/>
            <person name="Oeser B."/>
            <person name="Pearson M."/>
            <person name="Poulain J."/>
            <person name="Poussereau N."/>
            <person name="Quesneville H."/>
            <person name="Rascle C."/>
            <person name="Schumacher J."/>
            <person name="Segurens B."/>
            <person name="Sexton A."/>
            <person name="Silva E."/>
            <person name="Sirven C."/>
            <person name="Soanes D.M."/>
            <person name="Talbot N.J."/>
            <person name="Templeton M."/>
            <person name="Yandava C."/>
            <person name="Yarden O."/>
            <person name="Zeng Q."/>
            <person name="Rollins J.A."/>
            <person name="Lebrun M.H."/>
            <person name="Dickman M."/>
        </authorList>
    </citation>
    <scope>NUCLEOTIDE SEQUENCE [LARGE SCALE GENOMIC DNA]</scope>
    <source>
        <strain evidence="2">ATCC 18683 / 1980 / Ss-1</strain>
    </source>
</reference>
<keyword evidence="2" id="KW-1185">Reference proteome</keyword>
<name>A7ED11_SCLS1</name>